<dbReference type="EMBL" id="CP012898">
    <property type="protein sequence ID" value="ALJ03963.1"/>
    <property type="molecule type" value="Genomic_DNA"/>
</dbReference>
<dbReference type="Pfam" id="PF00465">
    <property type="entry name" value="Fe-ADH"/>
    <property type="match status" value="1"/>
</dbReference>
<keyword evidence="5" id="KW-1185">Reference proteome</keyword>
<dbReference type="STRING" id="1736674.APS56_01810"/>
<dbReference type="SUPFAM" id="SSF56796">
    <property type="entry name" value="Dehydroquinate synthase-like"/>
    <property type="match status" value="1"/>
</dbReference>
<feature type="domain" description="Fe-containing alcohol dehydrogenase-like C-terminal" evidence="3">
    <location>
        <begin position="191"/>
        <end position="293"/>
    </location>
</feature>
<dbReference type="GO" id="GO:0004022">
    <property type="term" value="F:alcohol dehydrogenase (NAD+) activity"/>
    <property type="evidence" value="ECO:0007669"/>
    <property type="project" value="TreeGrafter"/>
</dbReference>
<dbReference type="Gene3D" id="1.20.1090.10">
    <property type="entry name" value="Dehydroquinate synthase-like - alpha domain"/>
    <property type="match status" value="1"/>
</dbReference>
<dbReference type="Gene3D" id="3.40.50.1970">
    <property type="match status" value="1"/>
</dbReference>
<dbReference type="GO" id="GO:0046872">
    <property type="term" value="F:metal ion binding"/>
    <property type="evidence" value="ECO:0007669"/>
    <property type="project" value="InterPro"/>
</dbReference>
<dbReference type="InterPro" id="IPR001670">
    <property type="entry name" value="ADH_Fe/GldA"/>
</dbReference>
<dbReference type="PATRIC" id="fig|1736674.3.peg.378"/>
<organism evidence="4 5">
    <name type="scientific">Pseudalgibacter alginicilyticus</name>
    <dbReference type="NCBI Taxonomy" id="1736674"/>
    <lineage>
        <taxon>Bacteria</taxon>
        <taxon>Pseudomonadati</taxon>
        <taxon>Bacteroidota</taxon>
        <taxon>Flavobacteriia</taxon>
        <taxon>Flavobacteriales</taxon>
        <taxon>Flavobacteriaceae</taxon>
        <taxon>Pseudalgibacter</taxon>
    </lineage>
</organism>
<dbReference type="Proteomes" id="UP000057981">
    <property type="component" value="Chromosome"/>
</dbReference>
<keyword evidence="1" id="KW-0560">Oxidoreductase</keyword>
<dbReference type="KEGG" id="ahz:APS56_01810"/>
<sequence length="360" mass="40275">MNYKNFPMVPRVIFGRGSFNQLSEILAPKRLNSHSPFIYLIDDVFKNNAWLTSRIYLAYDDRIIFISAKEEPKTSQVDELVEDIILSSKERPSGIIGIGGGTLLDLAKAVSIMITNEGEAKDYQGWDLVKNPAIYHVGIPTISGTGAEVSRTTVLTGPTRKLGINSDYTPFDQVFLDPELTKGVPNNQWFYTGMDCFIHCVESLNGTYLNAFSQSYGNMAYELCKDIFLDNNLTEEDTQDKLMMASWHGGMSIAYSQVGVAHAMSYGLAYVLGVKHGIGNCIVFDHLEEFYPEGVKLFKIMKTTHNITLPQGLCAGLSDKELDLMVNIALGLEPLWENAIGKHWKKTITKEKLKALYKKM</sequence>
<name>A0A0P0CMH2_9FLAO</name>
<dbReference type="AlphaFoldDB" id="A0A0P0CMH2"/>
<dbReference type="Pfam" id="PF25137">
    <property type="entry name" value="ADH_Fe_C"/>
    <property type="match status" value="1"/>
</dbReference>
<evidence type="ECO:0000256" key="1">
    <source>
        <dbReference type="ARBA" id="ARBA00023002"/>
    </source>
</evidence>
<dbReference type="InterPro" id="IPR056798">
    <property type="entry name" value="ADH_Fe_C"/>
</dbReference>
<gene>
    <name evidence="4" type="ORF">APS56_01810</name>
</gene>
<reference evidence="4 5" key="1">
    <citation type="submission" date="2015-10" db="EMBL/GenBank/DDBJ databases">
        <authorList>
            <person name="Gilbert D.G."/>
        </authorList>
    </citation>
    <scope>NUCLEOTIDE SEQUENCE [LARGE SCALE GENOMIC DNA]</scope>
    <source>
        <strain evidence="5">HZ-22</strain>
    </source>
</reference>
<dbReference type="PANTHER" id="PTHR11496">
    <property type="entry name" value="ALCOHOL DEHYDROGENASE"/>
    <property type="match status" value="1"/>
</dbReference>
<evidence type="ECO:0000313" key="5">
    <source>
        <dbReference type="Proteomes" id="UP000057981"/>
    </source>
</evidence>
<dbReference type="InterPro" id="IPR039697">
    <property type="entry name" value="Alcohol_dehydrogenase_Fe"/>
</dbReference>
<dbReference type="PANTHER" id="PTHR11496:SF104">
    <property type="entry name" value="3-DEOXY-ALPHA-D-MANNO-OCTULOSONATE 8-OXIDASE"/>
    <property type="match status" value="1"/>
</dbReference>
<evidence type="ECO:0000313" key="4">
    <source>
        <dbReference type="EMBL" id="ALJ03963.1"/>
    </source>
</evidence>
<feature type="domain" description="Alcohol dehydrogenase iron-type/glycerol dehydrogenase GldA" evidence="2">
    <location>
        <begin position="11"/>
        <end position="178"/>
    </location>
</feature>
<protein>
    <submittedName>
        <fullName evidence="4">Alcohol dehydrogenase</fullName>
    </submittedName>
</protein>
<accession>A0A0P0CMH2</accession>
<evidence type="ECO:0000259" key="3">
    <source>
        <dbReference type="Pfam" id="PF25137"/>
    </source>
</evidence>
<proteinExistence type="predicted"/>
<dbReference type="CDD" id="cd08184">
    <property type="entry name" value="Fe-ADH_KdnB-like"/>
    <property type="match status" value="1"/>
</dbReference>
<evidence type="ECO:0000259" key="2">
    <source>
        <dbReference type="Pfam" id="PF00465"/>
    </source>
</evidence>
<dbReference type="RefSeq" id="WP_054724217.1">
    <property type="nucleotide sequence ID" value="NZ_CP012898.1"/>
</dbReference>